<name>I9QUH6_9BACE</name>
<keyword evidence="4 8" id="KW-0732">Signal</keyword>
<evidence type="ECO:0000256" key="2">
    <source>
        <dbReference type="ARBA" id="ARBA00008779"/>
    </source>
</evidence>
<dbReference type="GO" id="GO:0046872">
    <property type="term" value="F:metal ion binding"/>
    <property type="evidence" value="ECO:0007669"/>
    <property type="project" value="UniProtKB-KW"/>
</dbReference>
<dbReference type="OrthoDB" id="9763552at2"/>
<dbReference type="CDD" id="cd16030">
    <property type="entry name" value="iduronate-2-sulfatase"/>
    <property type="match status" value="1"/>
</dbReference>
<proteinExistence type="inferred from homology"/>
<dbReference type="InterPro" id="IPR035874">
    <property type="entry name" value="IDS"/>
</dbReference>
<gene>
    <name evidence="10" type="ORF">HMPREF1062_01902</name>
</gene>
<evidence type="ECO:0000259" key="9">
    <source>
        <dbReference type="Pfam" id="PF00884"/>
    </source>
</evidence>
<protein>
    <recommendedName>
        <fullName evidence="9">Sulfatase N-terminal domain-containing protein</fullName>
    </recommendedName>
</protein>
<evidence type="ECO:0000256" key="1">
    <source>
        <dbReference type="ARBA" id="ARBA00001913"/>
    </source>
</evidence>
<evidence type="ECO:0000313" key="10">
    <source>
        <dbReference type="EMBL" id="EIY33173.1"/>
    </source>
</evidence>
<dbReference type="InterPro" id="IPR000917">
    <property type="entry name" value="Sulfatase_N"/>
</dbReference>
<dbReference type="EMBL" id="AGXG01000044">
    <property type="protein sequence ID" value="EIY33173.1"/>
    <property type="molecule type" value="Genomic_DNA"/>
</dbReference>
<feature type="modified residue" description="3-oxoalanine (Ser)" evidence="7">
    <location>
        <position position="75"/>
    </location>
</feature>
<dbReference type="GO" id="GO:0005737">
    <property type="term" value="C:cytoplasm"/>
    <property type="evidence" value="ECO:0007669"/>
    <property type="project" value="TreeGrafter"/>
</dbReference>
<dbReference type="PANTHER" id="PTHR45953">
    <property type="entry name" value="IDURONATE 2-SULFATASE"/>
    <property type="match status" value="1"/>
</dbReference>
<accession>I9QUH6</accession>
<feature type="signal peptide" evidence="8">
    <location>
        <begin position="1"/>
        <end position="21"/>
    </location>
</feature>
<dbReference type="Gene3D" id="3.40.720.10">
    <property type="entry name" value="Alkaline Phosphatase, subunit A"/>
    <property type="match status" value="1"/>
</dbReference>
<keyword evidence="11" id="KW-1185">Reference proteome</keyword>
<dbReference type="PANTHER" id="PTHR45953:SF1">
    <property type="entry name" value="IDURONATE 2-SULFATASE"/>
    <property type="match status" value="1"/>
</dbReference>
<evidence type="ECO:0000313" key="11">
    <source>
        <dbReference type="Proteomes" id="UP000003741"/>
    </source>
</evidence>
<organism evidence="10 11">
    <name type="scientific">Bacteroides cellulosilyticus CL02T12C19</name>
    <dbReference type="NCBI Taxonomy" id="997874"/>
    <lineage>
        <taxon>Bacteria</taxon>
        <taxon>Pseudomonadati</taxon>
        <taxon>Bacteroidota</taxon>
        <taxon>Bacteroidia</taxon>
        <taxon>Bacteroidales</taxon>
        <taxon>Bacteroidaceae</taxon>
        <taxon>Bacteroides</taxon>
    </lineage>
</organism>
<comment type="cofactor">
    <cofactor evidence="1">
        <name>Ca(2+)</name>
        <dbReference type="ChEBI" id="CHEBI:29108"/>
    </cofactor>
</comment>
<evidence type="ECO:0000256" key="4">
    <source>
        <dbReference type="ARBA" id="ARBA00022729"/>
    </source>
</evidence>
<dbReference type="GO" id="GO:0004423">
    <property type="term" value="F:iduronate-2-sulfatase activity"/>
    <property type="evidence" value="ECO:0007669"/>
    <property type="project" value="InterPro"/>
</dbReference>
<keyword evidence="5" id="KW-0378">Hydrolase</keyword>
<dbReference type="InterPro" id="IPR017850">
    <property type="entry name" value="Alkaline_phosphatase_core_sf"/>
</dbReference>
<dbReference type="Proteomes" id="UP000003741">
    <property type="component" value="Unassembled WGS sequence"/>
</dbReference>
<keyword evidence="6" id="KW-0106">Calcium</keyword>
<dbReference type="SUPFAM" id="SSF53649">
    <property type="entry name" value="Alkaline phosphatase-like"/>
    <property type="match status" value="1"/>
</dbReference>
<dbReference type="AlphaFoldDB" id="I9QUH6"/>
<keyword evidence="3" id="KW-0479">Metal-binding</keyword>
<dbReference type="RefSeq" id="WP_007216656.1">
    <property type="nucleotide sequence ID" value="NZ_JH724086.1"/>
</dbReference>
<comment type="similarity">
    <text evidence="2">Belongs to the sulfatase family.</text>
</comment>
<sequence>MRKKYLLLYICLLVTFCHGNAQSKQKKKPNILFICVDDLRRELGVYGSEVITPNIDGLAADGSLFLNHYAQVPTSGASRACMLTGCLPKNKSDLSNEACKIRLSDREEGDEPETLFHQLKRNGYYTVGIGKISHYADGYLYGYSKPKSCKLELPYSWNEMLFDAGKWETGWNAFFGYSDGSNRQNRNREVKPYECADVPDDGYPDGLTANLAVNKLKELLNKKQPFCLAVGFFKPHLPFTAPKKYWDMYDEKKLLLSPTPDLPSGCSKLGFHNSDEFNGYLLGEEKASLDKRMSDVYARKLRHAYYACISYVDAQIGKLLNVLKDTGEFDNTIIVLWGDHGWHLGDHRIWGKHTLYETALGSALIIKAPMMKKGVRNERIVSSIDIYPTLLDLCGVQHPKGLDGHSLTELLSDPEKASWKDVSYSYFNNGVSVRVPQYRLIQFWNGNDSVLELYRYKKDLFERKNMNEDKIVKSILPILRKGFINTAF</sequence>
<evidence type="ECO:0000256" key="3">
    <source>
        <dbReference type="ARBA" id="ARBA00022723"/>
    </source>
</evidence>
<feature type="domain" description="Sulfatase N-terminal" evidence="9">
    <location>
        <begin position="29"/>
        <end position="396"/>
    </location>
</feature>
<evidence type="ECO:0000256" key="5">
    <source>
        <dbReference type="ARBA" id="ARBA00022801"/>
    </source>
</evidence>
<reference evidence="10 11" key="1">
    <citation type="submission" date="2012-02" db="EMBL/GenBank/DDBJ databases">
        <title>The Genome Sequence of Bacteroides cellulosilyticus CL02T12C19.</title>
        <authorList>
            <consortium name="The Broad Institute Genome Sequencing Platform"/>
            <person name="Earl A."/>
            <person name="Ward D."/>
            <person name="Feldgarden M."/>
            <person name="Gevers D."/>
            <person name="Zitomersky N.L."/>
            <person name="Coyne M.J."/>
            <person name="Comstock L.E."/>
            <person name="Young S.K."/>
            <person name="Zeng Q."/>
            <person name="Gargeya S."/>
            <person name="Fitzgerald M."/>
            <person name="Haas B."/>
            <person name="Abouelleil A."/>
            <person name="Alvarado L."/>
            <person name="Arachchi H.M."/>
            <person name="Berlin A."/>
            <person name="Chapman S.B."/>
            <person name="Gearin G."/>
            <person name="Goldberg J."/>
            <person name="Griggs A."/>
            <person name="Gujja S."/>
            <person name="Hansen M."/>
            <person name="Heiman D."/>
            <person name="Howarth C."/>
            <person name="Larimer J."/>
            <person name="Lui A."/>
            <person name="MacDonald P.J.P."/>
            <person name="McCowen C."/>
            <person name="Montmayeur A."/>
            <person name="Murphy C."/>
            <person name="Neiman D."/>
            <person name="Pearson M."/>
            <person name="Priest M."/>
            <person name="Roberts A."/>
            <person name="Saif S."/>
            <person name="Shea T."/>
            <person name="Sisk P."/>
            <person name="Stolte C."/>
            <person name="Sykes S."/>
            <person name="Wortman J."/>
            <person name="Nusbaum C."/>
            <person name="Birren B."/>
        </authorList>
    </citation>
    <scope>NUCLEOTIDE SEQUENCE [LARGE SCALE GENOMIC DNA]</scope>
    <source>
        <strain evidence="10 11">CL02T12C19</strain>
    </source>
</reference>
<feature type="chain" id="PRO_5003724550" description="Sulfatase N-terminal domain-containing protein" evidence="8">
    <location>
        <begin position="22"/>
        <end position="488"/>
    </location>
</feature>
<comment type="caution">
    <text evidence="10">The sequence shown here is derived from an EMBL/GenBank/DDBJ whole genome shotgun (WGS) entry which is preliminary data.</text>
</comment>
<dbReference type="HOGENOM" id="CLU_006332_9_0_10"/>
<comment type="PTM">
    <text evidence="7">The conversion to 3-oxoalanine (also known as C-formylglycine, FGly), of a serine or cysteine residue in prokaryotes and of a cysteine residue in eukaryotes, is critical for catalytic activity.</text>
</comment>
<evidence type="ECO:0000256" key="6">
    <source>
        <dbReference type="ARBA" id="ARBA00022837"/>
    </source>
</evidence>
<dbReference type="PATRIC" id="fig|997874.3.peg.1936"/>
<evidence type="ECO:0000256" key="7">
    <source>
        <dbReference type="PIRSR" id="PIRSR600917-52"/>
    </source>
</evidence>
<evidence type="ECO:0000256" key="8">
    <source>
        <dbReference type="SAM" id="SignalP"/>
    </source>
</evidence>
<dbReference type="Pfam" id="PF00884">
    <property type="entry name" value="Sulfatase"/>
    <property type="match status" value="1"/>
</dbReference>